<dbReference type="AlphaFoldDB" id="A0A194X9A1"/>
<reference evidence="1 2" key="1">
    <citation type="submission" date="2015-10" db="EMBL/GenBank/DDBJ databases">
        <title>Full genome of DAOMC 229536 Phialocephala scopiformis, a fungal endophyte of spruce producing the potent anti-insectan compound rugulosin.</title>
        <authorList>
            <consortium name="DOE Joint Genome Institute"/>
            <person name="Walker A.K."/>
            <person name="Frasz S.L."/>
            <person name="Seifert K.A."/>
            <person name="Miller J.D."/>
            <person name="Mondo S.J."/>
            <person name="Labutti K."/>
            <person name="Lipzen A."/>
            <person name="Dockter R."/>
            <person name="Kennedy M."/>
            <person name="Grigoriev I.V."/>
            <person name="Spatafora J.W."/>
        </authorList>
    </citation>
    <scope>NUCLEOTIDE SEQUENCE [LARGE SCALE GENOMIC DNA]</scope>
    <source>
        <strain evidence="1 2">CBS 120377</strain>
    </source>
</reference>
<evidence type="ECO:0000313" key="1">
    <source>
        <dbReference type="EMBL" id="KUJ16362.1"/>
    </source>
</evidence>
<gene>
    <name evidence="1" type="ORF">LY89DRAFT_782629</name>
</gene>
<dbReference type="EMBL" id="KQ947416">
    <property type="protein sequence ID" value="KUJ16362.1"/>
    <property type="molecule type" value="Genomic_DNA"/>
</dbReference>
<dbReference type="GeneID" id="28832324"/>
<name>A0A194X9A1_MOLSC</name>
<sequence>MLLERLRPAIYSSNFPKLSSYQYLYSFRQQRFPKYSSMSSVNRTNGSPARKLILVVSISRHLHGVPIEKGIESEWAKEKARDIKDSFENVGFNLDPKDVPTALRDLKHELEGRPWDGIIIGWCIRGNNDFTILFEKVVGACCEVIKSAPETKLMFSSGPQNIVETVARNFAVDGTA</sequence>
<dbReference type="Proteomes" id="UP000070700">
    <property type="component" value="Unassembled WGS sequence"/>
</dbReference>
<dbReference type="InParanoid" id="A0A194X9A1"/>
<keyword evidence="2" id="KW-1185">Reference proteome</keyword>
<protein>
    <submittedName>
        <fullName evidence="1">Uncharacterized protein</fullName>
    </submittedName>
</protein>
<accession>A0A194X9A1</accession>
<evidence type="ECO:0000313" key="2">
    <source>
        <dbReference type="Proteomes" id="UP000070700"/>
    </source>
</evidence>
<proteinExistence type="predicted"/>
<dbReference type="RefSeq" id="XP_018070717.1">
    <property type="nucleotide sequence ID" value="XM_018222598.1"/>
</dbReference>
<organism evidence="1 2">
    <name type="scientific">Mollisia scopiformis</name>
    <name type="common">Conifer needle endophyte fungus</name>
    <name type="synonym">Phialocephala scopiformis</name>
    <dbReference type="NCBI Taxonomy" id="149040"/>
    <lineage>
        <taxon>Eukaryota</taxon>
        <taxon>Fungi</taxon>
        <taxon>Dikarya</taxon>
        <taxon>Ascomycota</taxon>
        <taxon>Pezizomycotina</taxon>
        <taxon>Leotiomycetes</taxon>
        <taxon>Helotiales</taxon>
        <taxon>Mollisiaceae</taxon>
        <taxon>Mollisia</taxon>
    </lineage>
</organism>
<dbReference type="OrthoDB" id="9986861at2759"/>
<dbReference type="KEGG" id="psco:LY89DRAFT_782629"/>